<dbReference type="PROSITE" id="PS51186">
    <property type="entry name" value="GNAT"/>
    <property type="match status" value="1"/>
</dbReference>
<evidence type="ECO:0000259" key="1">
    <source>
        <dbReference type="PROSITE" id="PS51186"/>
    </source>
</evidence>
<dbReference type="RefSeq" id="WP_024727885.1">
    <property type="nucleotide sequence ID" value="NZ_JACOOS010000031.1"/>
</dbReference>
<sequence length="175" mass="20336">MSKLILFPVAEQEKPLFIKQVQEAFQVGYESEYGLCDDIILPEKDIEESFTAKGAETYFALIDGEIVGGAVIVINTETRKNYLDLLYVKVGCQSKGTGQALWKTIEELHPETEVWETHTPYFEKRNIHFYVNRLGFHIVEFYNQYHKDPHQNGEPAGGMPEERGYDFFRFEKIMK</sequence>
<protein>
    <submittedName>
        <fullName evidence="2">GNAT family N-acetyltransferase</fullName>
    </submittedName>
</protein>
<name>A0ABR7FVA8_9FIRM</name>
<dbReference type="Gene3D" id="3.40.630.30">
    <property type="match status" value="1"/>
</dbReference>
<dbReference type="InterPro" id="IPR016181">
    <property type="entry name" value="Acyl_CoA_acyltransferase"/>
</dbReference>
<dbReference type="SUPFAM" id="SSF55729">
    <property type="entry name" value="Acyl-CoA N-acyltransferases (Nat)"/>
    <property type="match status" value="1"/>
</dbReference>
<accession>A0ABR7FVA8</accession>
<dbReference type="Proteomes" id="UP000635828">
    <property type="component" value="Unassembled WGS sequence"/>
</dbReference>
<keyword evidence="3" id="KW-1185">Reference proteome</keyword>
<evidence type="ECO:0000313" key="2">
    <source>
        <dbReference type="EMBL" id="MBC5679119.1"/>
    </source>
</evidence>
<dbReference type="CDD" id="cd04301">
    <property type="entry name" value="NAT_SF"/>
    <property type="match status" value="1"/>
</dbReference>
<organism evidence="2 3">
    <name type="scientific">Anaerostipes hominis</name>
    <name type="common">ex Liu et al. 2021</name>
    <dbReference type="NCBI Taxonomy" id="2763018"/>
    <lineage>
        <taxon>Bacteria</taxon>
        <taxon>Bacillati</taxon>
        <taxon>Bacillota</taxon>
        <taxon>Clostridia</taxon>
        <taxon>Lachnospirales</taxon>
        <taxon>Lachnospiraceae</taxon>
        <taxon>Anaerostipes</taxon>
    </lineage>
</organism>
<feature type="domain" description="N-acetyltransferase" evidence="1">
    <location>
        <begin position="4"/>
        <end position="164"/>
    </location>
</feature>
<dbReference type="InterPro" id="IPR000182">
    <property type="entry name" value="GNAT_dom"/>
</dbReference>
<reference evidence="2 3" key="1">
    <citation type="submission" date="2020-08" db="EMBL/GenBank/DDBJ databases">
        <title>Genome public.</title>
        <authorList>
            <person name="Liu C."/>
            <person name="Sun Q."/>
        </authorList>
    </citation>
    <scope>NUCLEOTIDE SEQUENCE [LARGE SCALE GENOMIC DNA]</scope>
    <source>
        <strain evidence="2 3">NSJ-7</strain>
    </source>
</reference>
<dbReference type="Pfam" id="PF00583">
    <property type="entry name" value="Acetyltransf_1"/>
    <property type="match status" value="1"/>
</dbReference>
<dbReference type="EMBL" id="JACOOS010000031">
    <property type="protein sequence ID" value="MBC5679119.1"/>
    <property type="molecule type" value="Genomic_DNA"/>
</dbReference>
<comment type="caution">
    <text evidence="2">The sequence shown here is derived from an EMBL/GenBank/DDBJ whole genome shotgun (WGS) entry which is preliminary data.</text>
</comment>
<gene>
    <name evidence="2" type="ORF">H8S22_16600</name>
</gene>
<evidence type="ECO:0000313" key="3">
    <source>
        <dbReference type="Proteomes" id="UP000635828"/>
    </source>
</evidence>
<proteinExistence type="predicted"/>